<sequence length="165" mass="18269">MHGMEIRDAQPSDLPAILVIHNDAVDNSTAIWSEEKADLAERTAWLAERRAGGFPVLVAIVDGELGGYASYGPFRSKTGYRYTVENSVYVADGFYRRGIAEALMNALIERAQQSDVHVVVAAIEESNHASVALHRKLGFRVTGQMPQVGIKFGRWLDLVLMQRIL</sequence>
<keyword evidence="7" id="KW-1185">Reference proteome</keyword>
<evidence type="ECO:0000256" key="2">
    <source>
        <dbReference type="ARBA" id="ARBA00023315"/>
    </source>
</evidence>
<dbReference type="EMBL" id="CP001966">
    <property type="protein sequence ID" value="ADG80214.1"/>
    <property type="molecule type" value="Genomic_DNA"/>
</dbReference>
<dbReference type="PROSITE" id="PS51186">
    <property type="entry name" value="GNAT"/>
    <property type="match status" value="1"/>
</dbReference>
<dbReference type="PANTHER" id="PTHR43072:SF23">
    <property type="entry name" value="UPF0039 PROTEIN C11D3.02C"/>
    <property type="match status" value="1"/>
</dbReference>
<evidence type="ECO:0000256" key="1">
    <source>
        <dbReference type="ARBA" id="ARBA00022679"/>
    </source>
</evidence>
<dbReference type="FunFam" id="3.40.630.30:FF:000026">
    <property type="entry name" value="Phosphinothricin acetyltransferase"/>
    <property type="match status" value="1"/>
</dbReference>
<proteinExistence type="predicted"/>
<dbReference type="STRING" id="521096.Tpau_3636"/>
<dbReference type="eggNOG" id="COG1247">
    <property type="taxonomic scope" value="Bacteria"/>
</dbReference>
<feature type="domain" description="N-acetyltransferase" evidence="5">
    <location>
        <begin position="4"/>
        <end position="165"/>
    </location>
</feature>
<comment type="catalytic activity">
    <reaction evidence="4">
        <text>L-methionine sulfone + acetyl-CoA = N-acetyl-L-methionine sulfone + CoA + H(+)</text>
        <dbReference type="Rhea" id="RHEA:47656"/>
        <dbReference type="ChEBI" id="CHEBI:15378"/>
        <dbReference type="ChEBI" id="CHEBI:57287"/>
        <dbReference type="ChEBI" id="CHEBI:57288"/>
        <dbReference type="ChEBI" id="CHEBI:87824"/>
        <dbReference type="ChEBI" id="CHEBI:87825"/>
    </reaction>
</comment>
<evidence type="ECO:0000256" key="4">
    <source>
        <dbReference type="ARBA" id="ARBA00051334"/>
    </source>
</evidence>
<protein>
    <submittedName>
        <fullName evidence="6">GCN5-related N-acetyltransferase</fullName>
    </submittedName>
</protein>
<dbReference type="Gene3D" id="3.40.630.30">
    <property type="match status" value="1"/>
</dbReference>
<keyword evidence="2" id="KW-0012">Acyltransferase</keyword>
<reference evidence="6 7" key="2">
    <citation type="journal article" date="2011" name="Stand. Genomic Sci.">
        <title>Complete genome sequence of Tsukamurella paurometabola type strain (no. 33).</title>
        <authorList>
            <person name="Munk A.C."/>
            <person name="Lapidus A."/>
            <person name="Lucas S."/>
            <person name="Nolan M."/>
            <person name="Tice H."/>
            <person name="Cheng J.F."/>
            <person name="Del Rio T.G."/>
            <person name="Goodwin L."/>
            <person name="Pitluck S."/>
            <person name="Liolios K."/>
            <person name="Huntemann M."/>
            <person name="Ivanova N."/>
            <person name="Mavromatis K."/>
            <person name="Mikhailova N."/>
            <person name="Pati A."/>
            <person name="Chen A."/>
            <person name="Palaniappan K."/>
            <person name="Tapia R."/>
            <person name="Han C."/>
            <person name="Land M."/>
            <person name="Hauser L."/>
            <person name="Chang Y.J."/>
            <person name="Jeffries C.D."/>
            <person name="Brettin T."/>
            <person name="Yasawong M."/>
            <person name="Brambilla E.M."/>
            <person name="Rohde M."/>
            <person name="Sikorski J."/>
            <person name="Goker M."/>
            <person name="Detter J.C."/>
            <person name="Woyke T."/>
            <person name="Bristow J."/>
            <person name="Eisen J.A."/>
            <person name="Markowitz V."/>
            <person name="Hugenholtz P."/>
            <person name="Kyrpides N.C."/>
            <person name="Klenk H.P."/>
        </authorList>
    </citation>
    <scope>NUCLEOTIDE SEQUENCE [LARGE SCALE GENOMIC DNA]</scope>
    <source>
        <strain evidence="7">ATCC 8368 / DSM 20162 / CCUG 35730 / CIP 100753 / JCM 10117 / KCTC 9821 / NBRC 16120 / NCIMB 702349 / NCTC 13040</strain>
    </source>
</reference>
<dbReference type="HOGENOM" id="CLU_013985_4_4_11"/>
<dbReference type="Proteomes" id="UP000001213">
    <property type="component" value="Chromosome"/>
</dbReference>
<gene>
    <name evidence="6" type="ordered locus">Tpau_3636</name>
</gene>
<dbReference type="CDD" id="cd04301">
    <property type="entry name" value="NAT_SF"/>
    <property type="match status" value="1"/>
</dbReference>
<accession>D5UXX7</accession>
<organism evidence="6 7">
    <name type="scientific">Tsukamurella paurometabola (strain ATCC 8368 / DSM 20162 / CCUG 35730 / CIP 100753 / JCM 10117 / KCTC 9821 / NBRC 16120 / NCIMB 702349 / NCTC 13040)</name>
    <name type="common">Corynebacterium paurometabolum</name>
    <dbReference type="NCBI Taxonomy" id="521096"/>
    <lineage>
        <taxon>Bacteria</taxon>
        <taxon>Bacillati</taxon>
        <taxon>Actinomycetota</taxon>
        <taxon>Actinomycetes</taxon>
        <taxon>Mycobacteriales</taxon>
        <taxon>Tsukamurellaceae</taxon>
        <taxon>Tsukamurella</taxon>
    </lineage>
</organism>
<comment type="catalytic activity">
    <reaction evidence="3">
        <text>L-methionine sulfoximine + acetyl-CoA = N-acetyl-L-methionine sulfoximine + CoA + H(+)</text>
        <dbReference type="Rhea" id="RHEA:47660"/>
        <dbReference type="ChEBI" id="CHEBI:15378"/>
        <dbReference type="ChEBI" id="CHEBI:57287"/>
        <dbReference type="ChEBI" id="CHEBI:57288"/>
        <dbReference type="ChEBI" id="CHEBI:87826"/>
        <dbReference type="ChEBI" id="CHEBI:87827"/>
    </reaction>
</comment>
<dbReference type="PANTHER" id="PTHR43072">
    <property type="entry name" value="N-ACETYLTRANSFERASE"/>
    <property type="match status" value="1"/>
</dbReference>
<evidence type="ECO:0000313" key="6">
    <source>
        <dbReference type="EMBL" id="ADG80214.1"/>
    </source>
</evidence>
<evidence type="ECO:0000256" key="3">
    <source>
        <dbReference type="ARBA" id="ARBA00050603"/>
    </source>
</evidence>
<reference evidence="7" key="1">
    <citation type="submission" date="2010-03" db="EMBL/GenBank/DDBJ databases">
        <title>The complete chromosome of Tsukamurella paurometabola DSM 20162.</title>
        <authorList>
            <consortium name="US DOE Joint Genome Institute (JGI-PGF)"/>
            <person name="Lucas S."/>
            <person name="Copeland A."/>
            <person name="Lapidus A."/>
            <person name="Glavina del Rio T."/>
            <person name="Dalin E."/>
            <person name="Tice H."/>
            <person name="Bruce D."/>
            <person name="Goodwin L."/>
            <person name="Pitluck S."/>
            <person name="Kyrpides N."/>
            <person name="Mavromatis K."/>
            <person name="Ivanova N."/>
            <person name="Mikhailova N."/>
            <person name="Munk A.C."/>
            <person name="Brettin T."/>
            <person name="Detter J.C."/>
            <person name="Tapia R."/>
            <person name="Han C."/>
            <person name="Larimer F."/>
            <person name="Land M."/>
            <person name="Hauser L."/>
            <person name="Markowitz V."/>
            <person name="Cheng J.-F."/>
            <person name="Hugenholtz P."/>
            <person name="Woyke T."/>
            <person name="Wu D."/>
            <person name="Jando M."/>
            <person name="Brambilla E."/>
            <person name="Klenk H.-P."/>
            <person name="Eisen J.A."/>
        </authorList>
    </citation>
    <scope>NUCLEOTIDE SEQUENCE [LARGE SCALE GENOMIC DNA]</scope>
    <source>
        <strain evidence="7">ATCC 8368 / DSM 20162 / CCUG 35730 / CIP 100753 / JCM 10117 / KCTC 9821 / NBRC 16120 / NCIMB 702349 / NCTC 13040</strain>
    </source>
</reference>
<dbReference type="GO" id="GO:0016747">
    <property type="term" value="F:acyltransferase activity, transferring groups other than amino-acyl groups"/>
    <property type="evidence" value="ECO:0007669"/>
    <property type="project" value="InterPro"/>
</dbReference>
<dbReference type="Pfam" id="PF00583">
    <property type="entry name" value="Acetyltransf_1"/>
    <property type="match status" value="1"/>
</dbReference>
<dbReference type="InterPro" id="IPR000182">
    <property type="entry name" value="GNAT_dom"/>
</dbReference>
<evidence type="ECO:0000313" key="7">
    <source>
        <dbReference type="Proteomes" id="UP000001213"/>
    </source>
</evidence>
<dbReference type="AlphaFoldDB" id="D5UXX7"/>
<dbReference type="SUPFAM" id="SSF55729">
    <property type="entry name" value="Acyl-CoA N-acyltransferases (Nat)"/>
    <property type="match status" value="1"/>
</dbReference>
<keyword evidence="1 6" id="KW-0808">Transferase</keyword>
<evidence type="ECO:0000259" key="5">
    <source>
        <dbReference type="PROSITE" id="PS51186"/>
    </source>
</evidence>
<name>D5UXX7_TSUPD</name>
<dbReference type="InterPro" id="IPR016181">
    <property type="entry name" value="Acyl_CoA_acyltransferase"/>
</dbReference>
<dbReference type="KEGG" id="tpr:Tpau_3636"/>